<proteinExistence type="predicted"/>
<reference evidence="1 2" key="1">
    <citation type="submission" date="2018-09" db="EMBL/GenBank/DDBJ databases">
        <title>Nocardia yunnanensis sp. nov., an actinomycete isolated from a soil sample.</title>
        <authorList>
            <person name="Zhang J."/>
        </authorList>
    </citation>
    <scope>NUCLEOTIDE SEQUENCE [LARGE SCALE GENOMIC DNA]</scope>
    <source>
        <strain evidence="1 2">CFHS0054</strain>
    </source>
</reference>
<accession>A0A386ZE93</accession>
<protein>
    <submittedName>
        <fullName evidence="1">Uncharacterized protein</fullName>
    </submittedName>
</protein>
<dbReference type="RefSeq" id="WP_120738077.1">
    <property type="nucleotide sequence ID" value="NZ_CP032568.1"/>
</dbReference>
<dbReference type="Proteomes" id="UP000267164">
    <property type="component" value="Chromosome"/>
</dbReference>
<keyword evidence="2" id="KW-1185">Reference proteome</keyword>
<gene>
    <name evidence="1" type="ORF">D7D52_18435</name>
</gene>
<dbReference type="AlphaFoldDB" id="A0A386ZE93"/>
<dbReference type="EMBL" id="CP032568">
    <property type="protein sequence ID" value="AYF75503.1"/>
    <property type="molecule type" value="Genomic_DNA"/>
</dbReference>
<sequence length="77" mass="8351">MEVAQRAGAQAFRDQLSAFTDASNEPPSEAVLDTYLNTYRQQYQSIVGSNLVYDKDSLDELISGGAQAPNAKNQGPK</sequence>
<evidence type="ECO:0000313" key="1">
    <source>
        <dbReference type="EMBL" id="AYF75503.1"/>
    </source>
</evidence>
<organism evidence="1 2">
    <name type="scientific">Nocardia yunnanensis</name>
    <dbReference type="NCBI Taxonomy" id="2382165"/>
    <lineage>
        <taxon>Bacteria</taxon>
        <taxon>Bacillati</taxon>
        <taxon>Actinomycetota</taxon>
        <taxon>Actinomycetes</taxon>
        <taxon>Mycobacteriales</taxon>
        <taxon>Nocardiaceae</taxon>
        <taxon>Nocardia</taxon>
    </lineage>
</organism>
<name>A0A386ZE93_9NOCA</name>
<evidence type="ECO:0000313" key="2">
    <source>
        <dbReference type="Proteomes" id="UP000267164"/>
    </source>
</evidence>
<dbReference type="KEGG" id="nyu:D7D52_18435"/>